<dbReference type="PROSITE" id="PS00018">
    <property type="entry name" value="EF_HAND_1"/>
    <property type="match status" value="1"/>
</dbReference>
<dbReference type="InterPro" id="IPR002017">
    <property type="entry name" value="Spectrin_repeat"/>
</dbReference>
<dbReference type="PROSITE" id="PS50222">
    <property type="entry name" value="EF_HAND_2"/>
    <property type="match status" value="1"/>
</dbReference>
<sequence length="641" mass="72722">MLAVRGGVRGKVAAIPHPQCLYVVLQQLSGPALWLAWQALLKEVTAHGEQLSSLEAVAARLKDVSRKQDCAVIQSLVLTAKERVAKVLRCAGERGAALEDARKRAKQFSESRQLLLDWMDEVEQTLQIPGNAAMSQEEIKCQLAEHKEFQKLLHSKRPVYEATLRSGRLLRERAQLTEDVQLLEELLGELKERWDDVGGRAVERQHKLEESLLFSGKFTDALQALLDWLYRAEPQLCEEVPVAGDRDLVSDLMDKHRAFQKELGKRASCIKMLKRSVRDLTRGSSSVDSQWLQKQMEELSGRWDLICKLSISKQGRLEASLQQAEEFHTLVHSFLAHLAESEKTLRHGVFPEEEALSLHPEQELMKTLQCQQLELECITSLGEEILSACHPDSIVTIKSWITVAKSRFQEVLSWAQQQGERLQAQTARLAAEREEMGRLVDWIAAAEESLSLRDQETLPDDAQQLEELSSQHVEFMEELNRKQPDVEKVTKSCKRKLAPDHPGEAGHRRSVPHPTPMPMPSRAAPMFIPGVPVSEVEEFAHFDFGIWRKRYMQWISHRKSRILDVFRGIDRDQDGRISQREFIQSVLSSSEQGSGPWSWGRVAPGDLGSPGPVDLVDTSCTSPHHLVSTVTRRHHWGVMLW</sequence>
<reference evidence="6" key="2">
    <citation type="submission" date="2025-08" db="UniProtKB">
        <authorList>
            <consortium name="Ensembl"/>
        </authorList>
    </citation>
    <scope>IDENTIFICATION</scope>
</reference>
<dbReference type="GO" id="GO:0005882">
    <property type="term" value="C:intermediate filament"/>
    <property type="evidence" value="ECO:0007669"/>
    <property type="project" value="TreeGrafter"/>
</dbReference>
<dbReference type="Proteomes" id="UP000694390">
    <property type="component" value="Chromosome 2"/>
</dbReference>
<evidence type="ECO:0000256" key="3">
    <source>
        <dbReference type="SAM" id="Coils"/>
    </source>
</evidence>
<dbReference type="InterPro" id="IPR018159">
    <property type="entry name" value="Spectrin/alpha-actinin"/>
</dbReference>
<protein>
    <recommendedName>
        <fullName evidence="5">EF-hand domain-containing protein</fullName>
    </recommendedName>
</protein>
<name>A0A8C4XX92_9SAUR</name>
<keyword evidence="2" id="KW-0106">Calcium</keyword>
<evidence type="ECO:0000256" key="1">
    <source>
        <dbReference type="ARBA" id="ARBA00022723"/>
    </source>
</evidence>
<dbReference type="GO" id="GO:0045104">
    <property type="term" value="P:intermediate filament cytoskeleton organization"/>
    <property type="evidence" value="ECO:0007669"/>
    <property type="project" value="InterPro"/>
</dbReference>
<dbReference type="CDD" id="cd00176">
    <property type="entry name" value="SPEC"/>
    <property type="match status" value="1"/>
</dbReference>
<dbReference type="SUPFAM" id="SSF47473">
    <property type="entry name" value="EF-hand"/>
    <property type="match status" value="1"/>
</dbReference>
<dbReference type="GO" id="GO:0042060">
    <property type="term" value="P:wound healing"/>
    <property type="evidence" value="ECO:0007669"/>
    <property type="project" value="TreeGrafter"/>
</dbReference>
<dbReference type="InterPro" id="IPR011992">
    <property type="entry name" value="EF-hand-dom_pair"/>
</dbReference>
<evidence type="ECO:0000256" key="4">
    <source>
        <dbReference type="SAM" id="MobiDB-lite"/>
    </source>
</evidence>
<dbReference type="GO" id="GO:0016020">
    <property type="term" value="C:membrane"/>
    <property type="evidence" value="ECO:0007669"/>
    <property type="project" value="TreeGrafter"/>
</dbReference>
<feature type="domain" description="EF-hand" evidence="5">
    <location>
        <begin position="557"/>
        <end position="592"/>
    </location>
</feature>
<dbReference type="GO" id="GO:0005509">
    <property type="term" value="F:calcium ion binding"/>
    <property type="evidence" value="ECO:0007669"/>
    <property type="project" value="InterPro"/>
</dbReference>
<dbReference type="InterPro" id="IPR002048">
    <property type="entry name" value="EF_hand_dom"/>
</dbReference>
<reference evidence="6" key="3">
    <citation type="submission" date="2025-09" db="UniProtKB">
        <authorList>
            <consortium name="Ensembl"/>
        </authorList>
    </citation>
    <scope>IDENTIFICATION</scope>
</reference>
<dbReference type="InterPro" id="IPR018247">
    <property type="entry name" value="EF_Hand_1_Ca_BS"/>
</dbReference>
<dbReference type="PANTHER" id="PTHR23169">
    <property type="entry name" value="ENVOPLAKIN"/>
    <property type="match status" value="1"/>
</dbReference>
<feature type="region of interest" description="Disordered" evidence="4">
    <location>
        <begin position="494"/>
        <end position="516"/>
    </location>
</feature>
<dbReference type="GeneTree" id="ENSGT00940000166468"/>
<keyword evidence="3" id="KW-0175">Coiled coil</keyword>
<accession>A0A8C4XX92</accession>
<feature type="compositionally biased region" description="Basic and acidic residues" evidence="4">
    <location>
        <begin position="497"/>
        <end position="507"/>
    </location>
</feature>
<dbReference type="SMART" id="SM00150">
    <property type="entry name" value="SPEC"/>
    <property type="match status" value="3"/>
</dbReference>
<evidence type="ECO:0000259" key="5">
    <source>
        <dbReference type="PROSITE" id="PS50222"/>
    </source>
</evidence>
<dbReference type="InterPro" id="IPR043197">
    <property type="entry name" value="Plakin"/>
</dbReference>
<organism evidence="6 7">
    <name type="scientific">Gopherus evgoodei</name>
    <name type="common">Goodes thornscrub tortoise</name>
    <dbReference type="NCBI Taxonomy" id="1825980"/>
    <lineage>
        <taxon>Eukaryota</taxon>
        <taxon>Metazoa</taxon>
        <taxon>Chordata</taxon>
        <taxon>Craniata</taxon>
        <taxon>Vertebrata</taxon>
        <taxon>Euteleostomi</taxon>
        <taxon>Archelosauria</taxon>
        <taxon>Testudinata</taxon>
        <taxon>Testudines</taxon>
        <taxon>Cryptodira</taxon>
        <taxon>Durocryptodira</taxon>
        <taxon>Testudinoidea</taxon>
        <taxon>Testudinidae</taxon>
        <taxon>Gopherus</taxon>
    </lineage>
</organism>
<dbReference type="GO" id="GO:0005737">
    <property type="term" value="C:cytoplasm"/>
    <property type="evidence" value="ECO:0007669"/>
    <property type="project" value="TreeGrafter"/>
</dbReference>
<evidence type="ECO:0000313" key="7">
    <source>
        <dbReference type="Proteomes" id="UP000694390"/>
    </source>
</evidence>
<evidence type="ECO:0000256" key="2">
    <source>
        <dbReference type="ARBA" id="ARBA00022837"/>
    </source>
</evidence>
<dbReference type="Ensembl" id="ENSGEVT00005003501.1">
    <property type="protein sequence ID" value="ENSGEVP00005003349.1"/>
    <property type="gene ID" value="ENSGEVG00005002457.1"/>
</dbReference>
<dbReference type="Pfam" id="PF00435">
    <property type="entry name" value="Spectrin"/>
    <property type="match status" value="2"/>
</dbReference>
<dbReference type="GO" id="GO:0005198">
    <property type="term" value="F:structural molecule activity"/>
    <property type="evidence" value="ECO:0007669"/>
    <property type="project" value="TreeGrafter"/>
</dbReference>
<keyword evidence="7" id="KW-1185">Reference proteome</keyword>
<dbReference type="PANTHER" id="PTHR23169:SF33">
    <property type="entry name" value="MICROTUBULE-ACTIN CROSS-LINKING FACTOR 1, ISOFORMS 1_2_3_5"/>
    <property type="match status" value="1"/>
</dbReference>
<dbReference type="FunFam" id="1.20.58.60:FF:000001">
    <property type="entry name" value="Microtubule-actin cross-linking factor 1"/>
    <property type="match status" value="2"/>
</dbReference>
<evidence type="ECO:0000313" key="6">
    <source>
        <dbReference type="Ensembl" id="ENSGEVP00005003349.1"/>
    </source>
</evidence>
<reference evidence="6" key="1">
    <citation type="submission" date="2019-06" db="EMBL/GenBank/DDBJ databases">
        <title>G10K-VGP Goodes thornscrub tortoise genome, primary haplotype.</title>
        <authorList>
            <person name="Murphy B."/>
            <person name="Edwards T."/>
            <person name="Rhie A."/>
            <person name="Koren S."/>
            <person name="Phillippy A."/>
            <person name="Fedrigo O."/>
            <person name="Haase B."/>
            <person name="Mountcastle J."/>
            <person name="Lewin H."/>
            <person name="Damas J."/>
            <person name="Howe K."/>
            <person name="Formenti G."/>
            <person name="Myers G."/>
            <person name="Durbin R."/>
            <person name="Jarvis E.D."/>
        </authorList>
    </citation>
    <scope>NUCLEOTIDE SEQUENCE [LARGE SCALE GENOMIC DNA]</scope>
</reference>
<dbReference type="SUPFAM" id="SSF46966">
    <property type="entry name" value="Spectrin repeat"/>
    <property type="match status" value="3"/>
</dbReference>
<dbReference type="OrthoDB" id="10016565at2759"/>
<dbReference type="AlphaFoldDB" id="A0A8C4XX92"/>
<proteinExistence type="predicted"/>
<keyword evidence="1" id="KW-0479">Metal-binding</keyword>
<dbReference type="Gene3D" id="1.20.58.60">
    <property type="match status" value="4"/>
</dbReference>
<feature type="coiled-coil region" evidence="3">
    <location>
        <begin position="166"/>
        <end position="193"/>
    </location>
</feature>